<gene>
    <name evidence="2" type="ORF">AHMF7605_04475</name>
</gene>
<dbReference type="Pfam" id="PF12867">
    <property type="entry name" value="DinB_2"/>
    <property type="match status" value="1"/>
</dbReference>
<evidence type="ECO:0000313" key="3">
    <source>
        <dbReference type="Proteomes" id="UP000240357"/>
    </source>
</evidence>
<dbReference type="Gene3D" id="1.20.120.450">
    <property type="entry name" value="dinb family like domain"/>
    <property type="match status" value="1"/>
</dbReference>
<dbReference type="AlphaFoldDB" id="A0A2T2YBE1"/>
<proteinExistence type="predicted"/>
<evidence type="ECO:0000313" key="2">
    <source>
        <dbReference type="EMBL" id="PSR52832.1"/>
    </source>
</evidence>
<dbReference type="OrthoDB" id="1431064at2"/>
<protein>
    <submittedName>
        <fullName evidence="2">DinB family protein</fullName>
    </submittedName>
</protein>
<feature type="domain" description="DinB-like" evidence="1">
    <location>
        <begin position="30"/>
        <end position="161"/>
    </location>
</feature>
<comment type="caution">
    <text evidence="2">The sequence shown here is derived from an EMBL/GenBank/DDBJ whole genome shotgun (WGS) entry which is preliminary data.</text>
</comment>
<evidence type="ECO:0000259" key="1">
    <source>
        <dbReference type="Pfam" id="PF12867"/>
    </source>
</evidence>
<dbReference type="Proteomes" id="UP000240357">
    <property type="component" value="Unassembled WGS sequence"/>
</dbReference>
<dbReference type="SUPFAM" id="SSF109854">
    <property type="entry name" value="DinB/YfiT-like putative metalloenzymes"/>
    <property type="match status" value="1"/>
</dbReference>
<dbReference type="InterPro" id="IPR034660">
    <property type="entry name" value="DinB/YfiT-like"/>
</dbReference>
<sequence length="173" mass="20338">MAQVKWFEREFNFNSNQNIFPSIIERLAGTPVRLEEKFKFMPEDILSLRVDNTWTIKQNVGHLTDLEPLWQGRLEDIKKGAVVLRPTDLQNTKTTLAGHDDQPLEILLQNFRKIREQTVKLLEVLDEETILKSALHPRLKTPMRTLDLFLFVADHDDHHLARMTELQKILNFK</sequence>
<dbReference type="InterPro" id="IPR024775">
    <property type="entry name" value="DinB-like"/>
</dbReference>
<organism evidence="2 3">
    <name type="scientific">Adhaeribacter arboris</name>
    <dbReference type="NCBI Taxonomy" id="2072846"/>
    <lineage>
        <taxon>Bacteria</taxon>
        <taxon>Pseudomonadati</taxon>
        <taxon>Bacteroidota</taxon>
        <taxon>Cytophagia</taxon>
        <taxon>Cytophagales</taxon>
        <taxon>Hymenobacteraceae</taxon>
        <taxon>Adhaeribacter</taxon>
    </lineage>
</organism>
<reference evidence="2 3" key="1">
    <citation type="submission" date="2018-03" db="EMBL/GenBank/DDBJ databases">
        <title>Adhaeribacter sp. HMF7605 Genome sequencing and assembly.</title>
        <authorList>
            <person name="Kang H."/>
            <person name="Kang J."/>
            <person name="Cha I."/>
            <person name="Kim H."/>
            <person name="Joh K."/>
        </authorList>
    </citation>
    <scope>NUCLEOTIDE SEQUENCE [LARGE SCALE GENOMIC DNA]</scope>
    <source>
        <strain evidence="2 3">HMF7605</strain>
    </source>
</reference>
<keyword evidence="3" id="KW-1185">Reference proteome</keyword>
<name>A0A2T2YBE1_9BACT</name>
<dbReference type="RefSeq" id="WP_106926847.1">
    <property type="nucleotide sequence ID" value="NZ_PYFT01000001.1"/>
</dbReference>
<dbReference type="EMBL" id="PYFT01000001">
    <property type="protein sequence ID" value="PSR52832.1"/>
    <property type="molecule type" value="Genomic_DNA"/>
</dbReference>
<accession>A0A2T2YBE1</accession>